<dbReference type="GO" id="GO:0004751">
    <property type="term" value="F:ribose-5-phosphate isomerase activity"/>
    <property type="evidence" value="ECO:0007669"/>
    <property type="project" value="TreeGrafter"/>
</dbReference>
<dbReference type="GO" id="GO:0009052">
    <property type="term" value="P:pentose-phosphate shunt, non-oxidative branch"/>
    <property type="evidence" value="ECO:0007669"/>
    <property type="project" value="TreeGrafter"/>
</dbReference>
<dbReference type="PIRSF" id="PIRSF005384">
    <property type="entry name" value="RpiB_LacA_B"/>
    <property type="match status" value="1"/>
</dbReference>
<dbReference type="AlphaFoldDB" id="A0A6J7I7Q3"/>
<keyword evidence="1" id="KW-0413">Isomerase</keyword>
<dbReference type="InterPro" id="IPR004785">
    <property type="entry name" value="RpiB"/>
</dbReference>
<dbReference type="Gene3D" id="3.40.1400.10">
    <property type="entry name" value="Sugar-phosphate isomerase, RpiB/LacA/LacB"/>
    <property type="match status" value="1"/>
</dbReference>
<proteinExistence type="predicted"/>
<reference evidence="4" key="1">
    <citation type="submission" date="2020-05" db="EMBL/GenBank/DDBJ databases">
        <authorList>
            <person name="Chiriac C."/>
            <person name="Salcher M."/>
            <person name="Ghai R."/>
            <person name="Kavagutti S V."/>
        </authorList>
    </citation>
    <scope>NUCLEOTIDE SEQUENCE</scope>
</reference>
<dbReference type="EMBL" id="CAFBMH010000118">
    <property type="protein sequence ID" value="CAB4926730.1"/>
    <property type="molecule type" value="Genomic_DNA"/>
</dbReference>
<name>A0A6J7I7Q3_9ZZZZ</name>
<accession>A0A6J7I7Q3</accession>
<evidence type="ECO:0000313" key="4">
    <source>
        <dbReference type="EMBL" id="CAB4926730.1"/>
    </source>
</evidence>
<dbReference type="InterPro" id="IPR036569">
    <property type="entry name" value="RpiB_LacA_LacB_sf"/>
</dbReference>
<protein>
    <submittedName>
        <fullName evidence="4">Unannotated protein</fullName>
    </submittedName>
</protein>
<dbReference type="PANTHER" id="PTHR30345:SF0">
    <property type="entry name" value="DNA DAMAGE-REPAIR_TOLERATION PROTEIN DRT102"/>
    <property type="match status" value="1"/>
</dbReference>
<dbReference type="EMBL" id="CAFABA010000024">
    <property type="protein sequence ID" value="CAB4823353.1"/>
    <property type="molecule type" value="Genomic_DNA"/>
</dbReference>
<dbReference type="NCBIfam" id="TIGR01120">
    <property type="entry name" value="rpiB"/>
    <property type="match status" value="1"/>
</dbReference>
<dbReference type="GO" id="GO:0019316">
    <property type="term" value="P:D-allose catabolic process"/>
    <property type="evidence" value="ECO:0007669"/>
    <property type="project" value="TreeGrafter"/>
</dbReference>
<evidence type="ECO:0000313" key="2">
    <source>
        <dbReference type="EMBL" id="CAB4730676.1"/>
    </source>
</evidence>
<evidence type="ECO:0000313" key="5">
    <source>
        <dbReference type="EMBL" id="CAB5011471.1"/>
    </source>
</evidence>
<dbReference type="EMBL" id="CAEZYR010000010">
    <property type="protein sequence ID" value="CAB4730676.1"/>
    <property type="molecule type" value="Genomic_DNA"/>
</dbReference>
<dbReference type="InterPro" id="IPR003500">
    <property type="entry name" value="RpiB_LacA_LacB"/>
</dbReference>
<dbReference type="NCBIfam" id="TIGR00689">
    <property type="entry name" value="rpiB_lacA_lacB"/>
    <property type="match status" value="1"/>
</dbReference>
<dbReference type="PANTHER" id="PTHR30345">
    <property type="entry name" value="RIBOSE-5-PHOSPHATE ISOMERASE B"/>
    <property type="match status" value="1"/>
</dbReference>
<dbReference type="SUPFAM" id="SSF89623">
    <property type="entry name" value="Ribose/Galactose isomerase RpiB/AlsB"/>
    <property type="match status" value="1"/>
</dbReference>
<sequence length="147" mass="15106">MHIAIGADHAGYLLKNDLAAHLRESGHEVTDLGTHAADRVDYPDFGAAVGREVASGRVELGVCVCGSGIGIAIAANKISGVRAATVHDVTSARLAREHNNANVVCVGERLIGPEVAKEAIDAFVGAQFAGGRHTARVAKIDALLPPG</sequence>
<dbReference type="Pfam" id="PF02502">
    <property type="entry name" value="LacAB_rpiB"/>
    <property type="match status" value="1"/>
</dbReference>
<gene>
    <name evidence="2" type="ORF">UFOPK2754_00456</name>
    <name evidence="3" type="ORF">UFOPK3139_00847</name>
    <name evidence="4" type="ORF">UFOPK3543_02413</name>
    <name evidence="5" type="ORF">UFOPK3967_02258</name>
</gene>
<evidence type="ECO:0000313" key="3">
    <source>
        <dbReference type="EMBL" id="CAB4823353.1"/>
    </source>
</evidence>
<dbReference type="EMBL" id="CAFBOS010000163">
    <property type="protein sequence ID" value="CAB5011471.1"/>
    <property type="molecule type" value="Genomic_DNA"/>
</dbReference>
<evidence type="ECO:0000256" key="1">
    <source>
        <dbReference type="ARBA" id="ARBA00023235"/>
    </source>
</evidence>
<organism evidence="4">
    <name type="scientific">freshwater metagenome</name>
    <dbReference type="NCBI Taxonomy" id="449393"/>
    <lineage>
        <taxon>unclassified sequences</taxon>
        <taxon>metagenomes</taxon>
        <taxon>ecological metagenomes</taxon>
    </lineage>
</organism>
<dbReference type="NCBIfam" id="NF004051">
    <property type="entry name" value="PRK05571.1"/>
    <property type="match status" value="1"/>
</dbReference>